<reference evidence="1" key="1">
    <citation type="submission" date="2024-05" db="EMBL/GenBank/DDBJ databases">
        <authorList>
            <person name="Cai S.Y."/>
            <person name="Jin L.M."/>
            <person name="Li H.R."/>
        </authorList>
    </citation>
    <scope>NUCLEOTIDE SEQUENCE</scope>
    <source>
        <strain evidence="1">A5-74</strain>
    </source>
</reference>
<dbReference type="EMBL" id="CP159218">
    <property type="protein sequence ID" value="XCG63605.1"/>
    <property type="molecule type" value="Genomic_DNA"/>
</dbReference>
<dbReference type="AlphaFoldDB" id="A0AAU8DNP1"/>
<dbReference type="Gene3D" id="3.40.50.720">
    <property type="entry name" value="NAD(P)-binding Rossmann-like Domain"/>
    <property type="match status" value="1"/>
</dbReference>
<dbReference type="RefSeq" id="WP_353649220.1">
    <property type="nucleotide sequence ID" value="NZ_CP159218.1"/>
</dbReference>
<sequence>MASRIGEHLGGPARFEQLPVDVLPDEDLKAMFRWFVDTDAYQADLARTRTVDPDVLDFAGWLAQRG</sequence>
<proteinExistence type="predicted"/>
<organism evidence="1">
    <name type="scientific">Nakamurella sp. A5-74</name>
    <dbReference type="NCBI Taxonomy" id="3158264"/>
    <lineage>
        <taxon>Bacteria</taxon>
        <taxon>Bacillati</taxon>
        <taxon>Actinomycetota</taxon>
        <taxon>Actinomycetes</taxon>
        <taxon>Nakamurellales</taxon>
        <taxon>Nakamurellaceae</taxon>
        <taxon>Nakamurella</taxon>
    </lineage>
</organism>
<evidence type="ECO:0000313" key="1">
    <source>
        <dbReference type="EMBL" id="XCG63605.1"/>
    </source>
</evidence>
<name>A0AAU8DNP1_9ACTN</name>
<gene>
    <name evidence="1" type="ORF">ABLG96_20860</name>
</gene>
<accession>A0AAU8DNP1</accession>
<protein>
    <submittedName>
        <fullName evidence="1">Uncharacterized protein</fullName>
    </submittedName>
</protein>